<dbReference type="GeneID" id="301126322"/>
<dbReference type="PANTHER" id="PTHR43537:SF43">
    <property type="entry name" value="GNTR-FAMILY TRANSCRIPTIONAL REGULATOR"/>
    <property type="match status" value="1"/>
</dbReference>
<dbReference type="CDD" id="cd07377">
    <property type="entry name" value="WHTH_GntR"/>
    <property type="match status" value="1"/>
</dbReference>
<accession>A0ABY9W8Y6</accession>
<keyword evidence="1" id="KW-0805">Transcription regulation</keyword>
<dbReference type="Pfam" id="PF07729">
    <property type="entry name" value="FCD"/>
    <property type="match status" value="1"/>
</dbReference>
<dbReference type="InterPro" id="IPR008920">
    <property type="entry name" value="TF_FadR/GntR_C"/>
</dbReference>
<dbReference type="Gene3D" id="1.10.10.10">
    <property type="entry name" value="Winged helix-like DNA-binding domain superfamily/Winged helix DNA-binding domain"/>
    <property type="match status" value="1"/>
</dbReference>
<dbReference type="SMART" id="SM00895">
    <property type="entry name" value="FCD"/>
    <property type="match status" value="1"/>
</dbReference>
<dbReference type="InterPro" id="IPR036390">
    <property type="entry name" value="WH_DNA-bd_sf"/>
</dbReference>
<dbReference type="PRINTS" id="PR00035">
    <property type="entry name" value="HTHGNTR"/>
</dbReference>
<dbReference type="SMART" id="SM00345">
    <property type="entry name" value="HTH_GNTR"/>
    <property type="match status" value="1"/>
</dbReference>
<dbReference type="InterPro" id="IPR011711">
    <property type="entry name" value="GntR_C"/>
</dbReference>
<dbReference type="Pfam" id="PF00392">
    <property type="entry name" value="GntR"/>
    <property type="match status" value="1"/>
</dbReference>
<dbReference type="RefSeq" id="WP_311066183.1">
    <property type="nucleotide sequence ID" value="NZ_CP134501.1"/>
</dbReference>
<evidence type="ECO:0000313" key="5">
    <source>
        <dbReference type="EMBL" id="WNF31657.1"/>
    </source>
</evidence>
<dbReference type="Proteomes" id="UP001303701">
    <property type="component" value="Chromosome"/>
</dbReference>
<evidence type="ECO:0000256" key="3">
    <source>
        <dbReference type="ARBA" id="ARBA00023163"/>
    </source>
</evidence>
<sequence length="231" mass="26334">MSELKYAVSSVRRSTLSQQVLEQLIQLLVSGKLKPGDKLPSEIELMEQLEVSRPVLREALRSLETLDIITRKPRGGTYINDKVGSDPFKAMLAVSINNVPAIIEARMTLELGLVTIAAEKITDQQLKKLKDTIDQIREHADSNYGFLDKEFHRIIALSANNPIVEGMIISLLITHEKTDSLIKYREPDITIEHHLAIYEALKNRDPVEAFKQMYRHLSFVRNKILADYENE</sequence>
<proteinExistence type="predicted"/>
<organism evidence="5 6">
    <name type="scientific">Aeribacillus composti</name>
    <dbReference type="NCBI Taxonomy" id="1868734"/>
    <lineage>
        <taxon>Bacteria</taxon>
        <taxon>Bacillati</taxon>
        <taxon>Bacillota</taxon>
        <taxon>Bacilli</taxon>
        <taxon>Bacillales</taxon>
        <taxon>Bacillaceae</taxon>
        <taxon>Aeribacillus</taxon>
    </lineage>
</organism>
<evidence type="ECO:0000256" key="2">
    <source>
        <dbReference type="ARBA" id="ARBA00023125"/>
    </source>
</evidence>
<dbReference type="InterPro" id="IPR036388">
    <property type="entry name" value="WH-like_DNA-bd_sf"/>
</dbReference>
<gene>
    <name evidence="5" type="ORF">RI196_10080</name>
</gene>
<feature type="domain" description="HTH gntR-type" evidence="4">
    <location>
        <begin position="14"/>
        <end position="82"/>
    </location>
</feature>
<dbReference type="PROSITE" id="PS50949">
    <property type="entry name" value="HTH_GNTR"/>
    <property type="match status" value="1"/>
</dbReference>
<protein>
    <submittedName>
        <fullName evidence="5">FadR/GntR family transcriptional regulator</fullName>
    </submittedName>
</protein>
<evidence type="ECO:0000259" key="4">
    <source>
        <dbReference type="PROSITE" id="PS50949"/>
    </source>
</evidence>
<dbReference type="Gene3D" id="1.20.120.530">
    <property type="entry name" value="GntR ligand-binding domain-like"/>
    <property type="match status" value="1"/>
</dbReference>
<dbReference type="EMBL" id="CP134501">
    <property type="protein sequence ID" value="WNF31657.1"/>
    <property type="molecule type" value="Genomic_DNA"/>
</dbReference>
<dbReference type="SUPFAM" id="SSF48008">
    <property type="entry name" value="GntR ligand-binding domain-like"/>
    <property type="match status" value="1"/>
</dbReference>
<keyword evidence="2" id="KW-0238">DNA-binding</keyword>
<name>A0ABY9W8Y6_9BACI</name>
<keyword evidence="3" id="KW-0804">Transcription</keyword>
<reference evidence="5 6" key="1">
    <citation type="submission" date="2023-09" db="EMBL/GenBank/DDBJ databases">
        <title>Different Types of Thermotolerant Ring-Cleaving Dioxygenases derived from Aeribacillus composti HB-1 applied for multiple aromatic hydrocarbons removal.</title>
        <authorList>
            <person name="Cao L."/>
            <person name="Li M."/>
            <person name="Ma T."/>
        </authorList>
    </citation>
    <scope>NUCLEOTIDE SEQUENCE [LARGE SCALE GENOMIC DNA]</scope>
    <source>
        <strain evidence="5 6">HB-1</strain>
    </source>
</reference>
<keyword evidence="6" id="KW-1185">Reference proteome</keyword>
<dbReference type="PANTHER" id="PTHR43537">
    <property type="entry name" value="TRANSCRIPTIONAL REGULATOR, GNTR FAMILY"/>
    <property type="match status" value="1"/>
</dbReference>
<dbReference type="SUPFAM" id="SSF46785">
    <property type="entry name" value="Winged helix' DNA-binding domain"/>
    <property type="match status" value="1"/>
</dbReference>
<evidence type="ECO:0000256" key="1">
    <source>
        <dbReference type="ARBA" id="ARBA00023015"/>
    </source>
</evidence>
<dbReference type="InterPro" id="IPR000524">
    <property type="entry name" value="Tscrpt_reg_HTH_GntR"/>
</dbReference>
<evidence type="ECO:0000313" key="6">
    <source>
        <dbReference type="Proteomes" id="UP001303701"/>
    </source>
</evidence>